<dbReference type="InterPro" id="IPR013783">
    <property type="entry name" value="Ig-like_fold"/>
</dbReference>
<dbReference type="OrthoDB" id="10028065at2759"/>
<dbReference type="Gene3D" id="2.60.40.10">
    <property type="entry name" value="Immunoglobulins"/>
    <property type="match status" value="1"/>
</dbReference>
<organism evidence="4 5">
    <name type="scientific">Branchiostoma lanceolatum</name>
    <name type="common">Common lancelet</name>
    <name type="synonym">Amphioxus lanceolatum</name>
    <dbReference type="NCBI Taxonomy" id="7740"/>
    <lineage>
        <taxon>Eukaryota</taxon>
        <taxon>Metazoa</taxon>
        <taxon>Chordata</taxon>
        <taxon>Cephalochordata</taxon>
        <taxon>Leptocardii</taxon>
        <taxon>Amphioxiformes</taxon>
        <taxon>Branchiostomatidae</taxon>
        <taxon>Branchiostoma</taxon>
    </lineage>
</organism>
<name>A0A8K0E856_BRALA</name>
<evidence type="ECO:0000313" key="4">
    <source>
        <dbReference type="EMBL" id="CAH1243900.1"/>
    </source>
</evidence>
<feature type="signal peptide" evidence="2">
    <location>
        <begin position="1"/>
        <end position="23"/>
    </location>
</feature>
<keyword evidence="1" id="KW-0472">Membrane</keyword>
<dbReference type="Proteomes" id="UP000838412">
    <property type="component" value="Chromosome 13"/>
</dbReference>
<dbReference type="PROSITE" id="PS50853">
    <property type="entry name" value="FN3"/>
    <property type="match status" value="1"/>
</dbReference>
<feature type="transmembrane region" description="Helical" evidence="1">
    <location>
        <begin position="158"/>
        <end position="180"/>
    </location>
</feature>
<protein>
    <submittedName>
        <fullName evidence="4">Hypp7160 protein</fullName>
    </submittedName>
</protein>
<evidence type="ECO:0000256" key="2">
    <source>
        <dbReference type="SAM" id="SignalP"/>
    </source>
</evidence>
<reference evidence="4" key="1">
    <citation type="submission" date="2022-01" db="EMBL/GenBank/DDBJ databases">
        <authorList>
            <person name="Braso-Vives M."/>
        </authorList>
    </citation>
    <scope>NUCLEOTIDE SEQUENCE</scope>
</reference>
<proteinExistence type="predicted"/>
<keyword evidence="5" id="KW-1185">Reference proteome</keyword>
<gene>
    <name evidence="4" type="primary">Hypp7160</name>
    <name evidence="4" type="ORF">BLAG_LOCUS6692</name>
</gene>
<dbReference type="SUPFAM" id="SSF49265">
    <property type="entry name" value="Fibronectin type III"/>
    <property type="match status" value="1"/>
</dbReference>
<evidence type="ECO:0000256" key="1">
    <source>
        <dbReference type="SAM" id="Phobius"/>
    </source>
</evidence>
<sequence>MVLRIFHTFVAIFGAIFVRNCAGEPLSQPAVSVTVSEVTTSSAVLSWDSHSREVTKCSLIYWEERAGQMSEVNLVEVDLERNGTFLLTPLDRNCSYRAQFKCFVGETKYGESEKILFATESGEDVVSTFMPHSNSKPPITEENAAEDNGSTPSLSRDILLGCFLGLLGIAILVSLQILIFRHWRRYIMYGRRFARMREEDRDEIPNFNIG</sequence>
<dbReference type="EMBL" id="OV696698">
    <property type="protein sequence ID" value="CAH1243900.1"/>
    <property type="molecule type" value="Genomic_DNA"/>
</dbReference>
<evidence type="ECO:0000259" key="3">
    <source>
        <dbReference type="PROSITE" id="PS50853"/>
    </source>
</evidence>
<accession>A0A8K0E856</accession>
<keyword evidence="1" id="KW-1133">Transmembrane helix</keyword>
<keyword evidence="2" id="KW-0732">Signal</keyword>
<feature type="chain" id="PRO_5035433139" evidence="2">
    <location>
        <begin position="24"/>
        <end position="210"/>
    </location>
</feature>
<dbReference type="AlphaFoldDB" id="A0A8K0E856"/>
<dbReference type="CDD" id="cd00063">
    <property type="entry name" value="FN3"/>
    <property type="match status" value="1"/>
</dbReference>
<dbReference type="InterPro" id="IPR003961">
    <property type="entry name" value="FN3_dom"/>
</dbReference>
<keyword evidence="1" id="KW-0812">Transmembrane</keyword>
<dbReference type="InterPro" id="IPR036116">
    <property type="entry name" value="FN3_sf"/>
</dbReference>
<feature type="domain" description="Fibronectin type-III" evidence="3">
    <location>
        <begin position="29"/>
        <end position="122"/>
    </location>
</feature>
<evidence type="ECO:0000313" key="5">
    <source>
        <dbReference type="Proteomes" id="UP000838412"/>
    </source>
</evidence>